<name>G0N552_CAEBE</name>
<sequence length="58" mass="6443">MNMIWNTVVSTLIAAIIVVCIFPTASILEFGLLHFITIGPVKLFTYTIDEIVEAQHGH</sequence>
<dbReference type="AlphaFoldDB" id="G0N552"/>
<evidence type="ECO:0000256" key="1">
    <source>
        <dbReference type="SAM" id="Phobius"/>
    </source>
</evidence>
<evidence type="ECO:0000313" key="3">
    <source>
        <dbReference type="Proteomes" id="UP000008068"/>
    </source>
</evidence>
<keyword evidence="3" id="KW-1185">Reference proteome</keyword>
<proteinExistence type="predicted"/>
<dbReference type="EMBL" id="GL379839">
    <property type="protein sequence ID" value="EGT53022.1"/>
    <property type="molecule type" value="Genomic_DNA"/>
</dbReference>
<keyword evidence="1" id="KW-0472">Membrane</keyword>
<gene>
    <name evidence="2" type="ORF">CAEBREN_23343</name>
</gene>
<dbReference type="HOGENOM" id="CLU_2981045_0_0_1"/>
<accession>G0N552</accession>
<dbReference type="Proteomes" id="UP000008068">
    <property type="component" value="Unassembled WGS sequence"/>
</dbReference>
<reference evidence="3" key="1">
    <citation type="submission" date="2011-07" db="EMBL/GenBank/DDBJ databases">
        <authorList>
            <consortium name="Caenorhabditis brenneri Sequencing and Analysis Consortium"/>
            <person name="Wilson R.K."/>
        </authorList>
    </citation>
    <scope>NUCLEOTIDE SEQUENCE [LARGE SCALE GENOMIC DNA]</scope>
    <source>
        <strain evidence="3">PB2801</strain>
    </source>
</reference>
<keyword evidence="1" id="KW-1133">Transmembrane helix</keyword>
<feature type="transmembrane region" description="Helical" evidence="1">
    <location>
        <begin position="12"/>
        <end position="36"/>
    </location>
</feature>
<keyword evidence="1" id="KW-0812">Transmembrane</keyword>
<organism evidence="3">
    <name type="scientific">Caenorhabditis brenneri</name>
    <name type="common">Nematode worm</name>
    <dbReference type="NCBI Taxonomy" id="135651"/>
    <lineage>
        <taxon>Eukaryota</taxon>
        <taxon>Metazoa</taxon>
        <taxon>Ecdysozoa</taxon>
        <taxon>Nematoda</taxon>
        <taxon>Chromadorea</taxon>
        <taxon>Rhabditida</taxon>
        <taxon>Rhabditina</taxon>
        <taxon>Rhabditomorpha</taxon>
        <taxon>Rhabditoidea</taxon>
        <taxon>Rhabditidae</taxon>
        <taxon>Peloderinae</taxon>
        <taxon>Caenorhabditis</taxon>
    </lineage>
</organism>
<evidence type="ECO:0000313" key="2">
    <source>
        <dbReference type="EMBL" id="EGT53022.1"/>
    </source>
</evidence>
<dbReference type="InParanoid" id="G0N552"/>
<protein>
    <submittedName>
        <fullName evidence="2">Uncharacterized protein</fullName>
    </submittedName>
</protein>